<evidence type="ECO:0000313" key="1">
    <source>
        <dbReference type="Proteomes" id="UP000887574"/>
    </source>
</evidence>
<accession>A0A915CMH5</accession>
<dbReference type="AlphaFoldDB" id="A0A915CMH5"/>
<dbReference type="Proteomes" id="UP000887574">
    <property type="component" value="Unplaced"/>
</dbReference>
<dbReference type="WBParaSite" id="jg102">
    <property type="protein sequence ID" value="jg102"/>
    <property type="gene ID" value="jg102"/>
</dbReference>
<proteinExistence type="predicted"/>
<keyword evidence="1" id="KW-1185">Reference proteome</keyword>
<organism evidence="1 2">
    <name type="scientific">Ditylenchus dipsaci</name>
    <dbReference type="NCBI Taxonomy" id="166011"/>
    <lineage>
        <taxon>Eukaryota</taxon>
        <taxon>Metazoa</taxon>
        <taxon>Ecdysozoa</taxon>
        <taxon>Nematoda</taxon>
        <taxon>Chromadorea</taxon>
        <taxon>Rhabditida</taxon>
        <taxon>Tylenchina</taxon>
        <taxon>Tylenchomorpha</taxon>
        <taxon>Sphaerularioidea</taxon>
        <taxon>Anguinidae</taxon>
        <taxon>Anguininae</taxon>
        <taxon>Ditylenchus</taxon>
    </lineage>
</organism>
<evidence type="ECO:0000313" key="2">
    <source>
        <dbReference type="WBParaSite" id="jg102"/>
    </source>
</evidence>
<reference evidence="2" key="1">
    <citation type="submission" date="2022-11" db="UniProtKB">
        <authorList>
            <consortium name="WormBaseParasite"/>
        </authorList>
    </citation>
    <scope>IDENTIFICATION</scope>
</reference>
<name>A0A915CMH5_9BILA</name>
<sequence>MRLKRFELVPILKAVYKKKEVNADGITLLLNGNVIQNKKTVGHITNDQGYVDNKSARVIVLLGNLPFSFGDYVFGLNVSPEHHTASLKQKVALHLNQEFGYKFHQRDIGLMYQETSELCIFNSSTKNQISVFYLIHFSKYYISRKTLK</sequence>
<protein>
    <submittedName>
        <fullName evidence="2">Uncharacterized protein</fullName>
    </submittedName>
</protein>